<evidence type="ECO:0000313" key="1">
    <source>
        <dbReference type="EMBL" id="NMQ29813.1"/>
    </source>
</evidence>
<comment type="caution">
    <text evidence="1">The sequence shown here is derived from an EMBL/GenBank/DDBJ whole genome shotgun (WGS) entry which is preliminary data.</text>
</comment>
<dbReference type="Proteomes" id="UP000749010">
    <property type="component" value="Unassembled WGS sequence"/>
</dbReference>
<dbReference type="EMBL" id="SPMY01000071">
    <property type="protein sequence ID" value="NMQ29813.1"/>
    <property type="molecule type" value="Genomic_DNA"/>
</dbReference>
<keyword evidence="2" id="KW-1185">Reference proteome</keyword>
<gene>
    <name evidence="1" type="ORF">E4Q23_19835</name>
</gene>
<evidence type="ECO:0000313" key="2">
    <source>
        <dbReference type="Proteomes" id="UP000749010"/>
    </source>
</evidence>
<name>A0ABX1U2Y2_9PROT</name>
<accession>A0ABX1U2Y2</accession>
<protein>
    <recommendedName>
        <fullName evidence="3">Glycosyltransferase subfamily 4-like N-terminal domain-containing protein</fullName>
    </recommendedName>
</protein>
<reference evidence="1 2" key="1">
    <citation type="submission" date="2019-03" db="EMBL/GenBank/DDBJ databases">
        <title>Metabolic reconstructions from genomes of highly enriched 'Candidatus Accumulibacter' and 'Candidatus Competibacter' bioreactor populations.</title>
        <authorList>
            <person name="Annavajhala M.K."/>
            <person name="Welles L."/>
            <person name="Abbas B."/>
            <person name="Sorokin D."/>
            <person name="Park H."/>
            <person name="Van Loosdrecht M."/>
            <person name="Chandran K."/>
        </authorList>
    </citation>
    <scope>NUCLEOTIDE SEQUENCE [LARGE SCALE GENOMIC DNA]</scope>
    <source>
        <strain evidence="1 2">SBR_S</strain>
    </source>
</reference>
<proteinExistence type="predicted"/>
<evidence type="ECO:0008006" key="3">
    <source>
        <dbReference type="Google" id="ProtNLM"/>
    </source>
</evidence>
<dbReference type="RefSeq" id="WP_169068268.1">
    <property type="nucleotide sequence ID" value="NZ_SPMY01000071.1"/>
</dbReference>
<sequence>MKLMYFVEWDAFNPSGVLRKVRAQYAEWVAVGADVIMVILSPKRKSDGVALIDLPGCTVVDYPAGGLGKLRKAMALSKVKEIVKKFGPDIIYYRQSSWTPGLMGVFECVPKLVIEVNSDDMAETSARGFFSGTIY</sequence>
<organism evidence="1 2">
    <name type="scientific">Candidatus Accumulibacter phosphatis</name>
    <dbReference type="NCBI Taxonomy" id="327160"/>
    <lineage>
        <taxon>Bacteria</taxon>
        <taxon>Pseudomonadati</taxon>
        <taxon>Pseudomonadota</taxon>
        <taxon>Betaproteobacteria</taxon>
        <taxon>Candidatus Accumulibacter</taxon>
    </lineage>
</organism>